<reference evidence="5" key="1">
    <citation type="submission" date="2022-11" db="UniProtKB">
        <authorList>
            <consortium name="WormBaseParasite"/>
        </authorList>
    </citation>
    <scope>IDENTIFICATION</scope>
</reference>
<evidence type="ECO:0000313" key="5">
    <source>
        <dbReference type="WBParaSite" id="Minc3s04924g37279"/>
    </source>
</evidence>
<protein>
    <submittedName>
        <fullName evidence="5">Candidate secreted effector</fullName>
    </submittedName>
</protein>
<evidence type="ECO:0000256" key="3">
    <source>
        <dbReference type="SAM" id="SignalP"/>
    </source>
</evidence>
<dbReference type="Proteomes" id="UP000887563">
    <property type="component" value="Unplaced"/>
</dbReference>
<keyword evidence="4" id="KW-1185">Reference proteome</keyword>
<feature type="region of interest" description="Disordered" evidence="1">
    <location>
        <begin position="47"/>
        <end position="145"/>
    </location>
</feature>
<feature type="transmembrane region" description="Helical" evidence="2">
    <location>
        <begin position="154"/>
        <end position="187"/>
    </location>
</feature>
<keyword evidence="2" id="KW-0812">Transmembrane</keyword>
<feature type="compositionally biased region" description="Basic and acidic residues" evidence="1">
    <location>
        <begin position="132"/>
        <end position="144"/>
    </location>
</feature>
<feature type="region of interest" description="Disordered" evidence="1">
    <location>
        <begin position="297"/>
        <end position="326"/>
    </location>
</feature>
<dbReference type="WBParaSite" id="Minc3s04924g37279">
    <property type="protein sequence ID" value="Minc3s04924g37279"/>
    <property type="gene ID" value="Minc3s04924g37279"/>
</dbReference>
<evidence type="ECO:0000256" key="2">
    <source>
        <dbReference type="SAM" id="Phobius"/>
    </source>
</evidence>
<dbReference type="AlphaFoldDB" id="A0A914NAH7"/>
<feature type="compositionally biased region" description="Polar residues" evidence="1">
    <location>
        <begin position="119"/>
        <end position="131"/>
    </location>
</feature>
<keyword evidence="2" id="KW-0472">Membrane</keyword>
<feature type="compositionally biased region" description="Acidic residues" evidence="1">
    <location>
        <begin position="317"/>
        <end position="326"/>
    </location>
</feature>
<evidence type="ECO:0000256" key="1">
    <source>
        <dbReference type="SAM" id="MobiDB-lite"/>
    </source>
</evidence>
<proteinExistence type="predicted"/>
<feature type="signal peptide" evidence="3">
    <location>
        <begin position="1"/>
        <end position="25"/>
    </location>
</feature>
<organism evidence="4 5">
    <name type="scientific">Meloidogyne incognita</name>
    <name type="common">Southern root-knot nematode worm</name>
    <name type="synonym">Oxyuris incognita</name>
    <dbReference type="NCBI Taxonomy" id="6306"/>
    <lineage>
        <taxon>Eukaryota</taxon>
        <taxon>Metazoa</taxon>
        <taxon>Ecdysozoa</taxon>
        <taxon>Nematoda</taxon>
        <taxon>Chromadorea</taxon>
        <taxon>Rhabditida</taxon>
        <taxon>Tylenchina</taxon>
        <taxon>Tylenchomorpha</taxon>
        <taxon>Tylenchoidea</taxon>
        <taxon>Meloidogynidae</taxon>
        <taxon>Meloidogyninae</taxon>
        <taxon>Meloidogyne</taxon>
        <taxon>Meloidogyne incognita group</taxon>
    </lineage>
</organism>
<keyword evidence="2" id="KW-1133">Transmembrane helix</keyword>
<feature type="compositionally biased region" description="Low complexity" evidence="1">
    <location>
        <begin position="67"/>
        <end position="118"/>
    </location>
</feature>
<feature type="chain" id="PRO_5037044617" evidence="3">
    <location>
        <begin position="26"/>
        <end position="326"/>
    </location>
</feature>
<sequence length="326" mass="36435">MKLKTFVSFLLLFGAFSGTFLCVTTQQEDYNDVADNIWDPLHEENPQIEQNQDDSNNDNDKDPPTPSSVATNSDSTAITSTTSTGNLTTQEMTNTTKNVSETTTTTKTTTMTKNETSTPSANTSETGTTEQKGADLDKNPDKGLEMTMDPTTKMIIISGSVVGVIVLVLVLWLCYCCGLCSCICRLFSKLTKKRVKQQQFDIVDYDPKYPFFKPRNFKGKGAIIIQKQMTIPETPTDNQVLPADLNDVRINYTRKLCAVYEVGSEIEYVVDEFERPVKDSPRTKWFKTYEAKIKRGEYESDLNDSATPTDSERGTDIEQDGPSTED</sequence>
<accession>A0A914NAH7</accession>
<evidence type="ECO:0000313" key="4">
    <source>
        <dbReference type="Proteomes" id="UP000887563"/>
    </source>
</evidence>
<name>A0A914NAH7_MELIC</name>
<keyword evidence="3" id="KW-0732">Signal</keyword>